<evidence type="ECO:0000313" key="3">
    <source>
        <dbReference type="Proteomes" id="UP000694871"/>
    </source>
</evidence>
<sequence>MCYETLSYFNATYPDKVKALQTQLNAQTLLADLEKKNLAQENQRLQAQVKKVEQEEAACQRDVLQLRTQARKVGELESQVMSEMQTASQNVRAAVEKTLPSQSIWSCNTEEVRTLQSTCLNLSKQLDGYMAALGQRLEERVNAVVKENAALEKEKAACSQERQELRNKLVQEQQAVQERDALQQACNTEKTTIYAEQQKLLSETESLRQDLDRIKQKCWAAALPNPPMRVPGASGGINPFASVPGNFNPIVPMGAPNAFNPHWLRTGGLPAVHGALGDHGPQGNLPAQRNLGPVGNIGPLRTSSRSGYDKPEDGRKPLGAEALSPYQPPLKPAGQPSG</sequence>
<name>A0ABM1LH12_GEKJA</name>
<feature type="region of interest" description="Disordered" evidence="2">
    <location>
        <begin position="274"/>
        <end position="338"/>
    </location>
</feature>
<dbReference type="RefSeq" id="XP_015285249.1">
    <property type="nucleotide sequence ID" value="XM_015429763.1"/>
</dbReference>
<gene>
    <name evidence="4" type="primary">LOC107126229</name>
</gene>
<proteinExistence type="predicted"/>
<keyword evidence="3" id="KW-1185">Reference proteome</keyword>
<evidence type="ECO:0000256" key="1">
    <source>
        <dbReference type="SAM" id="Coils"/>
    </source>
</evidence>
<feature type="coiled-coil region" evidence="1">
    <location>
        <begin position="134"/>
        <end position="217"/>
    </location>
</feature>
<reference evidence="4" key="1">
    <citation type="submission" date="2025-08" db="UniProtKB">
        <authorList>
            <consortium name="RefSeq"/>
        </authorList>
    </citation>
    <scope>IDENTIFICATION</scope>
</reference>
<dbReference type="GeneID" id="107126229"/>
<evidence type="ECO:0000256" key="2">
    <source>
        <dbReference type="SAM" id="MobiDB-lite"/>
    </source>
</evidence>
<feature type="compositionally biased region" description="Basic and acidic residues" evidence="2">
    <location>
        <begin position="307"/>
        <end position="318"/>
    </location>
</feature>
<feature type="coiled-coil region" evidence="1">
    <location>
        <begin position="30"/>
        <end position="69"/>
    </location>
</feature>
<protein>
    <submittedName>
        <fullName evidence="4">Plasmalemma vesicle-associated protein-like</fullName>
    </submittedName>
</protein>
<dbReference type="Proteomes" id="UP000694871">
    <property type="component" value="Unplaced"/>
</dbReference>
<accession>A0ABM1LH12</accession>
<organism evidence="3 4">
    <name type="scientific">Gekko japonicus</name>
    <name type="common">Schlegel's Japanese gecko</name>
    <dbReference type="NCBI Taxonomy" id="146911"/>
    <lineage>
        <taxon>Eukaryota</taxon>
        <taxon>Metazoa</taxon>
        <taxon>Chordata</taxon>
        <taxon>Craniata</taxon>
        <taxon>Vertebrata</taxon>
        <taxon>Euteleostomi</taxon>
        <taxon>Lepidosauria</taxon>
        <taxon>Squamata</taxon>
        <taxon>Bifurcata</taxon>
        <taxon>Gekkota</taxon>
        <taxon>Gekkonidae</taxon>
        <taxon>Gekkoninae</taxon>
        <taxon>Gekko</taxon>
    </lineage>
</organism>
<keyword evidence="1" id="KW-0175">Coiled coil</keyword>
<evidence type="ECO:0000313" key="4">
    <source>
        <dbReference type="RefSeq" id="XP_015285249.1"/>
    </source>
</evidence>